<dbReference type="SUPFAM" id="SSF69786">
    <property type="entry name" value="YggU-like"/>
    <property type="match status" value="1"/>
</dbReference>
<protein>
    <recommendedName>
        <fullName evidence="4">DUF167 domain protein</fullName>
    </recommendedName>
</protein>
<dbReference type="Pfam" id="PF02594">
    <property type="entry name" value="DUF167"/>
    <property type="match status" value="1"/>
</dbReference>
<dbReference type="InterPro" id="IPR036591">
    <property type="entry name" value="YggU-like_sf"/>
</dbReference>
<dbReference type="NCBIfam" id="TIGR00251">
    <property type="entry name" value="DUF167 family protein"/>
    <property type="match status" value="1"/>
</dbReference>
<evidence type="ECO:0000256" key="1">
    <source>
        <dbReference type="ARBA" id="ARBA00010364"/>
    </source>
</evidence>
<reference evidence="2" key="1">
    <citation type="journal article" date="2020" name="bioRxiv">
        <title>Whole genome comparisons of ergot fungi reveals the divergence and evolution of species within the genus Claviceps are the result of varying mechanisms driving genome evolution and host range expansion.</title>
        <authorList>
            <person name="Wyka S.A."/>
            <person name="Mondo S.J."/>
            <person name="Liu M."/>
            <person name="Dettman J."/>
            <person name="Nalam V."/>
            <person name="Broders K.D."/>
        </authorList>
    </citation>
    <scope>NUCLEOTIDE SEQUENCE</scope>
    <source>
        <strain evidence="2">CCC 602</strain>
    </source>
</reference>
<dbReference type="Gene3D" id="3.30.1200.10">
    <property type="entry name" value="YggU-like"/>
    <property type="match status" value="1"/>
</dbReference>
<proteinExistence type="inferred from homology"/>
<dbReference type="SMART" id="SM01152">
    <property type="entry name" value="DUF167"/>
    <property type="match status" value="1"/>
</dbReference>
<dbReference type="PANTHER" id="PTHR13420:SF7">
    <property type="entry name" value="UPF0235 PROTEIN C15ORF40"/>
    <property type="match status" value="1"/>
</dbReference>
<evidence type="ECO:0000313" key="2">
    <source>
        <dbReference type="EMBL" id="KAG6011893.1"/>
    </source>
</evidence>
<evidence type="ECO:0008006" key="4">
    <source>
        <dbReference type="Google" id="ProtNLM"/>
    </source>
</evidence>
<dbReference type="HAMAP" id="MF_00634">
    <property type="entry name" value="UPF0235"/>
    <property type="match status" value="1"/>
</dbReference>
<accession>A0A9P7NDU2</accession>
<gene>
    <name evidence="2" type="ORF">E4U43_008048</name>
</gene>
<dbReference type="Proteomes" id="UP000748025">
    <property type="component" value="Unassembled WGS sequence"/>
</dbReference>
<keyword evidence="3" id="KW-1185">Reference proteome</keyword>
<dbReference type="AlphaFoldDB" id="A0A9P7NDU2"/>
<comment type="similarity">
    <text evidence="1">Belongs to the UPF0235 family.</text>
</comment>
<organism evidence="2 3">
    <name type="scientific">Claviceps pusilla</name>
    <dbReference type="NCBI Taxonomy" id="123648"/>
    <lineage>
        <taxon>Eukaryota</taxon>
        <taxon>Fungi</taxon>
        <taxon>Dikarya</taxon>
        <taxon>Ascomycota</taxon>
        <taxon>Pezizomycotina</taxon>
        <taxon>Sordariomycetes</taxon>
        <taxon>Hypocreomycetidae</taxon>
        <taxon>Hypocreales</taxon>
        <taxon>Clavicipitaceae</taxon>
        <taxon>Claviceps</taxon>
    </lineage>
</organism>
<comment type="caution">
    <text evidence="2">The sequence shown here is derived from an EMBL/GenBank/DDBJ whole genome shotgun (WGS) entry which is preliminary data.</text>
</comment>
<dbReference type="EMBL" id="SRPW01000812">
    <property type="protein sequence ID" value="KAG6011893.1"/>
    <property type="molecule type" value="Genomic_DNA"/>
</dbReference>
<dbReference type="InterPro" id="IPR003746">
    <property type="entry name" value="DUF167"/>
</dbReference>
<dbReference type="PANTHER" id="PTHR13420">
    <property type="entry name" value="UPF0235 PROTEIN C15ORF40"/>
    <property type="match status" value="1"/>
</dbReference>
<dbReference type="OrthoDB" id="244097at2759"/>
<name>A0A9P7NDU2_9HYPO</name>
<evidence type="ECO:0000313" key="3">
    <source>
        <dbReference type="Proteomes" id="UP000748025"/>
    </source>
</evidence>
<dbReference type="GO" id="GO:0005737">
    <property type="term" value="C:cytoplasm"/>
    <property type="evidence" value="ECO:0007669"/>
    <property type="project" value="TreeGrafter"/>
</dbReference>
<sequence length="125" mass="13192">MSAAARFFPSKKGSSALGFVQLHLRVKPGASKPRQGILAVTSSAVELCVAAQARQGEANQAVLQVLSHALGVSKSRMRIVRGFKSRDKIATIDCDEADADGSVYAEAILDLLRRAASHTTPPPPP</sequence>